<dbReference type="Proteomes" id="UP000325440">
    <property type="component" value="Unassembled WGS sequence"/>
</dbReference>
<organism evidence="2 3">
    <name type="scientific">Cinara cedri</name>
    <dbReference type="NCBI Taxonomy" id="506608"/>
    <lineage>
        <taxon>Eukaryota</taxon>
        <taxon>Metazoa</taxon>
        <taxon>Ecdysozoa</taxon>
        <taxon>Arthropoda</taxon>
        <taxon>Hexapoda</taxon>
        <taxon>Insecta</taxon>
        <taxon>Pterygota</taxon>
        <taxon>Neoptera</taxon>
        <taxon>Paraneoptera</taxon>
        <taxon>Hemiptera</taxon>
        <taxon>Sternorrhyncha</taxon>
        <taxon>Aphidomorpha</taxon>
        <taxon>Aphidoidea</taxon>
        <taxon>Aphididae</taxon>
        <taxon>Lachninae</taxon>
        <taxon>Cinara</taxon>
    </lineage>
</organism>
<evidence type="ECO:0000256" key="1">
    <source>
        <dbReference type="SAM" id="MobiDB-lite"/>
    </source>
</evidence>
<evidence type="ECO:0000313" key="2">
    <source>
        <dbReference type="EMBL" id="VVC46187.1"/>
    </source>
</evidence>
<dbReference type="AlphaFoldDB" id="A0A5E4NQU7"/>
<accession>A0A5E4NQU7</accession>
<feature type="region of interest" description="Disordered" evidence="1">
    <location>
        <begin position="33"/>
        <end position="68"/>
    </location>
</feature>
<feature type="compositionally biased region" description="Basic and acidic residues" evidence="1">
    <location>
        <begin position="48"/>
        <end position="68"/>
    </location>
</feature>
<dbReference type="EMBL" id="CABPRJ010002444">
    <property type="protein sequence ID" value="VVC46187.1"/>
    <property type="molecule type" value="Genomic_DNA"/>
</dbReference>
<evidence type="ECO:0000313" key="3">
    <source>
        <dbReference type="Proteomes" id="UP000325440"/>
    </source>
</evidence>
<feature type="non-terminal residue" evidence="2">
    <location>
        <position position="68"/>
    </location>
</feature>
<feature type="non-terminal residue" evidence="2">
    <location>
        <position position="1"/>
    </location>
</feature>
<proteinExistence type="predicted"/>
<reference evidence="2 3" key="1">
    <citation type="submission" date="2019-08" db="EMBL/GenBank/DDBJ databases">
        <authorList>
            <person name="Alioto T."/>
            <person name="Alioto T."/>
            <person name="Gomez Garrido J."/>
        </authorList>
    </citation>
    <scope>NUCLEOTIDE SEQUENCE [LARGE SCALE GENOMIC DNA]</scope>
</reference>
<name>A0A5E4NQU7_9HEMI</name>
<protein>
    <submittedName>
        <fullName evidence="2">Uncharacterized protein</fullName>
    </submittedName>
</protein>
<keyword evidence="3" id="KW-1185">Reference proteome</keyword>
<sequence length="68" mass="7811">RRTHWSRIVFTGNYYNGTEEDDPTVDNRHESFSQARAAVSGSRSKRTTKAEKAERDVASPGRILHDEY</sequence>
<gene>
    <name evidence="2" type="ORF">CINCED_3A012668</name>
</gene>